<dbReference type="PANTHER" id="PTHR24349">
    <property type="entry name" value="SERINE/THREONINE-PROTEIN KINASE"/>
    <property type="match status" value="1"/>
</dbReference>
<protein>
    <recommendedName>
        <fullName evidence="7">Protein kinase domain-containing protein</fullName>
    </recommendedName>
</protein>
<dbReference type="Gene3D" id="1.10.510.10">
    <property type="entry name" value="Transferase(Phosphotransferase) domain 1"/>
    <property type="match status" value="1"/>
</dbReference>
<keyword evidence="5 6" id="KW-0067">ATP-binding</keyword>
<proteinExistence type="predicted"/>
<evidence type="ECO:0000256" key="3">
    <source>
        <dbReference type="ARBA" id="ARBA00022741"/>
    </source>
</evidence>
<feature type="binding site" evidence="6">
    <location>
        <position position="95"/>
    </location>
    <ligand>
        <name>ATP</name>
        <dbReference type="ChEBI" id="CHEBI:30616"/>
    </ligand>
</feature>
<evidence type="ECO:0000259" key="7">
    <source>
        <dbReference type="PROSITE" id="PS50011"/>
    </source>
</evidence>
<dbReference type="Proteomes" id="UP001202328">
    <property type="component" value="Unassembled WGS sequence"/>
</dbReference>
<keyword evidence="2" id="KW-0808">Transferase</keyword>
<evidence type="ECO:0000256" key="4">
    <source>
        <dbReference type="ARBA" id="ARBA00022777"/>
    </source>
</evidence>
<evidence type="ECO:0000256" key="5">
    <source>
        <dbReference type="ARBA" id="ARBA00022840"/>
    </source>
</evidence>
<organism evidence="8 9">
    <name type="scientific">Papaver atlanticum</name>
    <dbReference type="NCBI Taxonomy" id="357466"/>
    <lineage>
        <taxon>Eukaryota</taxon>
        <taxon>Viridiplantae</taxon>
        <taxon>Streptophyta</taxon>
        <taxon>Embryophyta</taxon>
        <taxon>Tracheophyta</taxon>
        <taxon>Spermatophyta</taxon>
        <taxon>Magnoliopsida</taxon>
        <taxon>Ranunculales</taxon>
        <taxon>Papaveraceae</taxon>
        <taxon>Papaveroideae</taxon>
        <taxon>Papaver</taxon>
    </lineage>
</organism>
<dbReference type="InterPro" id="IPR017441">
    <property type="entry name" value="Protein_kinase_ATP_BS"/>
</dbReference>
<dbReference type="PROSITE" id="PS50011">
    <property type="entry name" value="PROTEIN_KINASE_DOM"/>
    <property type="match status" value="1"/>
</dbReference>
<keyword evidence="1" id="KW-0723">Serine/threonine-protein kinase</keyword>
<evidence type="ECO:0000256" key="2">
    <source>
        <dbReference type="ARBA" id="ARBA00022679"/>
    </source>
</evidence>
<evidence type="ECO:0000313" key="8">
    <source>
        <dbReference type="EMBL" id="KAI3950104.1"/>
    </source>
</evidence>
<dbReference type="PROSITE" id="PS00107">
    <property type="entry name" value="PROTEIN_KINASE_ATP"/>
    <property type="match status" value="1"/>
</dbReference>
<reference evidence="8" key="1">
    <citation type="submission" date="2022-04" db="EMBL/GenBank/DDBJ databases">
        <title>A functionally conserved STORR gene fusion in Papaver species that diverged 16.8 million years ago.</title>
        <authorList>
            <person name="Catania T."/>
        </authorList>
    </citation>
    <scope>NUCLEOTIDE SEQUENCE</scope>
    <source>
        <strain evidence="8">S-188037</strain>
    </source>
</reference>
<dbReference type="Gene3D" id="3.30.200.20">
    <property type="entry name" value="Phosphorylase Kinase, domain 1"/>
    <property type="match status" value="1"/>
</dbReference>
<feature type="domain" description="Protein kinase" evidence="7">
    <location>
        <begin position="66"/>
        <end position="314"/>
    </location>
</feature>
<dbReference type="EMBL" id="JAJJMB010002922">
    <property type="protein sequence ID" value="KAI3950104.1"/>
    <property type="molecule type" value="Genomic_DNA"/>
</dbReference>
<evidence type="ECO:0000256" key="6">
    <source>
        <dbReference type="PROSITE-ProRule" id="PRU10141"/>
    </source>
</evidence>
<dbReference type="SUPFAM" id="SSF56112">
    <property type="entry name" value="Protein kinase-like (PK-like)"/>
    <property type="match status" value="1"/>
</dbReference>
<dbReference type="Pfam" id="PF00069">
    <property type="entry name" value="Pkinase"/>
    <property type="match status" value="1"/>
</dbReference>
<evidence type="ECO:0000256" key="1">
    <source>
        <dbReference type="ARBA" id="ARBA00022527"/>
    </source>
</evidence>
<dbReference type="AlphaFoldDB" id="A0AAD4T9W7"/>
<comment type="caution">
    <text evidence="8">The sequence shown here is derived from an EMBL/GenBank/DDBJ whole genome shotgun (WGS) entry which is preliminary data.</text>
</comment>
<name>A0AAD4T9W7_9MAGN</name>
<accession>A0AAD4T9W7</accession>
<keyword evidence="3 6" id="KW-0547">Nucleotide-binding</keyword>
<keyword evidence="4" id="KW-0418">Kinase</keyword>
<keyword evidence="9" id="KW-1185">Reference proteome</keyword>
<evidence type="ECO:0000313" key="9">
    <source>
        <dbReference type="Proteomes" id="UP001202328"/>
    </source>
</evidence>
<gene>
    <name evidence="8" type="ORF">MKW98_008549</name>
</gene>
<sequence length="324" mass="37515">MKQTQKSGRDQQRRKYVMDLEFFEFCKKKLERPIERDSTNPYCFRYKDVKLRKYNQRPEKLFDGKYLLVCEIGRGGYGTVYHCIDKNTGRAFACKYIPKNPKHPSGVQEISVMANIRHPNVISLKESRVDETSTQIVMELCQGLNLLKRMVRRGLSVTRVVERSLFSEPIAAHILKSIVEVVKEFHEHGIMHRDINPGNFVFLNKGDYSALKAIDFGLSVDFQLRPKVLTQNYGPEADIWSAGVILYIMLGGRFPFFAKDEKSLEAQIKYGFVDIWTNPWPRVSDSAKHLVRNMLEVDASKRFTAQQILNHPWLQVNAKKNPIS</sequence>
<dbReference type="InterPro" id="IPR011009">
    <property type="entry name" value="Kinase-like_dom_sf"/>
</dbReference>
<dbReference type="GO" id="GO:0004674">
    <property type="term" value="F:protein serine/threonine kinase activity"/>
    <property type="evidence" value="ECO:0007669"/>
    <property type="project" value="UniProtKB-KW"/>
</dbReference>
<dbReference type="InterPro" id="IPR000719">
    <property type="entry name" value="Prot_kinase_dom"/>
</dbReference>
<dbReference type="InterPro" id="IPR050205">
    <property type="entry name" value="CDPK_Ser/Thr_kinases"/>
</dbReference>
<dbReference type="GO" id="GO:0005524">
    <property type="term" value="F:ATP binding"/>
    <property type="evidence" value="ECO:0007669"/>
    <property type="project" value="UniProtKB-UniRule"/>
</dbReference>